<sequence length="214" mass="23483">MNRHELNRSAVITDEAALRALIGEPAELVKKKIASSLNALTRQFIALSPFLCLSTADAQGRCDVSPRGDPPGFVRVLDDATLLIPERPGNKLADSLRNILSNPRVGVLFVIPGVGETLRVNGRATLTTDTNLLAPCAVEGRPPKLGIFVEIEEAYTQCPKAFIRSELWNAEHFVERAQLPSLGEILALQCGAEVDAKKYDAERAERYARREGFY</sequence>
<feature type="domain" description="Pyridoxamine 5'-phosphate oxidase N-terminal" evidence="1">
    <location>
        <begin position="41"/>
        <end position="157"/>
    </location>
</feature>
<dbReference type="EMBL" id="QFQP01000025">
    <property type="protein sequence ID" value="PZR08415.1"/>
    <property type="molecule type" value="Genomic_DNA"/>
</dbReference>
<dbReference type="Gene3D" id="2.30.110.10">
    <property type="entry name" value="Electron Transport, Fmn-binding Protein, Chain A"/>
    <property type="match status" value="1"/>
</dbReference>
<protein>
    <submittedName>
        <fullName evidence="2">Phosphohydrolase</fullName>
    </submittedName>
</protein>
<accession>A0A2W5TAJ9</accession>
<dbReference type="PANTHER" id="PTHR42815">
    <property type="entry name" value="FAD-BINDING, PUTATIVE (AFU_ORTHOLOGUE AFUA_6G07600)-RELATED"/>
    <property type="match status" value="1"/>
</dbReference>
<name>A0A2W5TAJ9_9BACT</name>
<dbReference type="GO" id="GO:0016787">
    <property type="term" value="F:hydrolase activity"/>
    <property type="evidence" value="ECO:0007669"/>
    <property type="project" value="UniProtKB-KW"/>
</dbReference>
<keyword evidence="2" id="KW-0378">Hydrolase</keyword>
<gene>
    <name evidence="2" type="ORF">DI536_24870</name>
</gene>
<dbReference type="PANTHER" id="PTHR42815:SF2">
    <property type="entry name" value="FAD-BINDING, PUTATIVE (AFU_ORTHOLOGUE AFUA_6G07600)-RELATED"/>
    <property type="match status" value="1"/>
</dbReference>
<dbReference type="InterPro" id="IPR024029">
    <property type="entry name" value="Pyridox_Oxase_FMN-dep"/>
</dbReference>
<reference evidence="2 3" key="1">
    <citation type="submission" date="2017-08" db="EMBL/GenBank/DDBJ databases">
        <title>Infants hospitalized years apart are colonized by the same room-sourced microbial strains.</title>
        <authorList>
            <person name="Brooks B."/>
            <person name="Olm M.R."/>
            <person name="Firek B.A."/>
            <person name="Baker R."/>
            <person name="Thomas B.C."/>
            <person name="Morowitz M.J."/>
            <person name="Banfield J.F."/>
        </authorList>
    </citation>
    <scope>NUCLEOTIDE SEQUENCE [LARGE SCALE GENOMIC DNA]</scope>
    <source>
        <strain evidence="2">S2_003_000_R2_14</strain>
    </source>
</reference>
<evidence type="ECO:0000259" key="1">
    <source>
        <dbReference type="Pfam" id="PF01243"/>
    </source>
</evidence>
<dbReference type="Proteomes" id="UP000249061">
    <property type="component" value="Unassembled WGS sequence"/>
</dbReference>
<dbReference type="AlphaFoldDB" id="A0A2W5TAJ9"/>
<organism evidence="2 3">
    <name type="scientific">Archangium gephyra</name>
    <dbReference type="NCBI Taxonomy" id="48"/>
    <lineage>
        <taxon>Bacteria</taxon>
        <taxon>Pseudomonadati</taxon>
        <taxon>Myxococcota</taxon>
        <taxon>Myxococcia</taxon>
        <taxon>Myxococcales</taxon>
        <taxon>Cystobacterineae</taxon>
        <taxon>Archangiaceae</taxon>
        <taxon>Archangium</taxon>
    </lineage>
</organism>
<dbReference type="InterPro" id="IPR012349">
    <property type="entry name" value="Split_barrel_FMN-bd"/>
</dbReference>
<evidence type="ECO:0000313" key="3">
    <source>
        <dbReference type="Proteomes" id="UP000249061"/>
    </source>
</evidence>
<dbReference type="SUPFAM" id="SSF50475">
    <property type="entry name" value="FMN-binding split barrel"/>
    <property type="match status" value="1"/>
</dbReference>
<comment type="caution">
    <text evidence="2">The sequence shown here is derived from an EMBL/GenBank/DDBJ whole genome shotgun (WGS) entry which is preliminary data.</text>
</comment>
<evidence type="ECO:0000313" key="2">
    <source>
        <dbReference type="EMBL" id="PZR08415.1"/>
    </source>
</evidence>
<dbReference type="InterPro" id="IPR011576">
    <property type="entry name" value="Pyridox_Oxase_N"/>
</dbReference>
<proteinExistence type="predicted"/>
<dbReference type="Pfam" id="PF01243">
    <property type="entry name" value="PNPOx_N"/>
    <property type="match status" value="1"/>
</dbReference>
<dbReference type="NCBIfam" id="TIGR04025">
    <property type="entry name" value="PPOX_FMN_DR2398"/>
    <property type="match status" value="1"/>
</dbReference>